<dbReference type="Gene3D" id="3.40.50.720">
    <property type="entry name" value="NAD(P)-binding Rossmann-like Domain"/>
    <property type="match status" value="1"/>
</dbReference>
<evidence type="ECO:0000313" key="4">
    <source>
        <dbReference type="EMBL" id="KXS16160.1"/>
    </source>
</evidence>
<gene>
    <name evidence="4" type="ORF">M427DRAFT_111436</name>
</gene>
<feature type="domain" description="NmrA-like" evidence="3">
    <location>
        <begin position="8"/>
        <end position="140"/>
    </location>
</feature>
<evidence type="ECO:0000256" key="2">
    <source>
        <dbReference type="ARBA" id="ARBA00023002"/>
    </source>
</evidence>
<dbReference type="InterPro" id="IPR008030">
    <property type="entry name" value="NmrA-like"/>
</dbReference>
<protein>
    <submittedName>
        <fullName evidence="4">NAD(P)-binding protein</fullName>
    </submittedName>
</protein>
<keyword evidence="1" id="KW-0521">NADP</keyword>
<dbReference type="STRING" id="1344416.A0A139AHC5"/>
<dbReference type="InterPro" id="IPR036291">
    <property type="entry name" value="NAD(P)-bd_dom_sf"/>
</dbReference>
<organism evidence="4 5">
    <name type="scientific">Gonapodya prolifera (strain JEL478)</name>
    <name type="common">Monoblepharis prolifera</name>
    <dbReference type="NCBI Taxonomy" id="1344416"/>
    <lineage>
        <taxon>Eukaryota</taxon>
        <taxon>Fungi</taxon>
        <taxon>Fungi incertae sedis</taxon>
        <taxon>Chytridiomycota</taxon>
        <taxon>Chytridiomycota incertae sedis</taxon>
        <taxon>Monoblepharidomycetes</taxon>
        <taxon>Monoblepharidales</taxon>
        <taxon>Gonapodyaceae</taxon>
        <taxon>Gonapodya</taxon>
    </lineage>
</organism>
<keyword evidence="2" id="KW-0560">Oxidoreductase</keyword>
<dbReference type="Proteomes" id="UP000070544">
    <property type="component" value="Unassembled WGS sequence"/>
</dbReference>
<dbReference type="SUPFAM" id="SSF51735">
    <property type="entry name" value="NAD(P)-binding Rossmann-fold domains"/>
    <property type="match status" value="1"/>
</dbReference>
<keyword evidence="5" id="KW-1185">Reference proteome</keyword>
<dbReference type="Pfam" id="PF05368">
    <property type="entry name" value="NmrA"/>
    <property type="match status" value="1"/>
</dbReference>
<dbReference type="PANTHER" id="PTHR47706">
    <property type="entry name" value="NMRA-LIKE FAMILY PROTEIN"/>
    <property type="match status" value="1"/>
</dbReference>
<dbReference type="OrthoDB" id="2109383at2759"/>
<evidence type="ECO:0000313" key="5">
    <source>
        <dbReference type="Proteomes" id="UP000070544"/>
    </source>
</evidence>
<dbReference type="InterPro" id="IPR051609">
    <property type="entry name" value="NmrA/Isoflavone_reductase-like"/>
</dbReference>
<evidence type="ECO:0000259" key="3">
    <source>
        <dbReference type="Pfam" id="PF05368"/>
    </source>
</evidence>
<dbReference type="PANTHER" id="PTHR47706:SF7">
    <property type="entry name" value="CIPA-LIKE, PUTATIVE (AFU_ORTHOLOGUE AFUA_1G01630)-RELATED"/>
    <property type="match status" value="1"/>
</dbReference>
<dbReference type="InterPro" id="IPR045312">
    <property type="entry name" value="PCBER-like"/>
</dbReference>
<accession>A0A139AHC5</accession>
<dbReference type="CDD" id="cd05259">
    <property type="entry name" value="PCBER_SDR_a"/>
    <property type="match status" value="1"/>
</dbReference>
<proteinExistence type="predicted"/>
<sequence length="324" mass="35217">MAESNRISNVAIVGAGGNVGKNIAEALLATKNFSVSALTRPNSPNSVPDGAIAKPVDYDVFSTLVDALRGQDVLIITLSVAAPPDTQEKLIRAAGEAGVKWILPNAWGGSSEAIHRDMPMFPVQSKAWALISEIGKSSYIAVGTGFWYEWSLAIHDAFGFDFANKKVILYDDGNTKLPISTWPQVGRAVASLLSLPISDKAKGPSLDMYRNSQVFINSFFVSQNDMFESVLRVTATKREDWTVTFEPSAERFKTNMAELATGNRRAFGRALYARAMYPDGSGNFLKSHTTINDVLGLPTEDIDDATRAAIKRSQEVDPWGHAGR</sequence>
<evidence type="ECO:0000256" key="1">
    <source>
        <dbReference type="ARBA" id="ARBA00022857"/>
    </source>
</evidence>
<name>A0A139AHC5_GONPJ</name>
<dbReference type="AlphaFoldDB" id="A0A139AHC5"/>
<dbReference type="OMA" id="SPNEWAP"/>
<dbReference type="GO" id="GO:0016491">
    <property type="term" value="F:oxidoreductase activity"/>
    <property type="evidence" value="ECO:0007669"/>
    <property type="project" value="UniProtKB-KW"/>
</dbReference>
<reference evidence="4 5" key="1">
    <citation type="journal article" date="2015" name="Genome Biol. Evol.">
        <title>Phylogenomic analyses indicate that early fungi evolved digesting cell walls of algal ancestors of land plants.</title>
        <authorList>
            <person name="Chang Y."/>
            <person name="Wang S."/>
            <person name="Sekimoto S."/>
            <person name="Aerts A.L."/>
            <person name="Choi C."/>
            <person name="Clum A."/>
            <person name="LaButti K.M."/>
            <person name="Lindquist E.A."/>
            <person name="Yee Ngan C."/>
            <person name="Ohm R.A."/>
            <person name="Salamov A.A."/>
            <person name="Grigoriev I.V."/>
            <person name="Spatafora J.W."/>
            <person name="Berbee M.L."/>
        </authorList>
    </citation>
    <scope>NUCLEOTIDE SEQUENCE [LARGE SCALE GENOMIC DNA]</scope>
    <source>
        <strain evidence="4 5">JEL478</strain>
    </source>
</reference>
<dbReference type="EMBL" id="KQ965756">
    <property type="protein sequence ID" value="KXS16160.1"/>
    <property type="molecule type" value="Genomic_DNA"/>
</dbReference>